<name>A0A6G1FX60_9PEZI</name>
<dbReference type="GO" id="GO:0000978">
    <property type="term" value="F:RNA polymerase II cis-regulatory region sequence-specific DNA binding"/>
    <property type="evidence" value="ECO:0007669"/>
    <property type="project" value="TreeGrafter"/>
</dbReference>
<dbReference type="OrthoDB" id="515401at2759"/>
<feature type="coiled-coil region" evidence="10">
    <location>
        <begin position="487"/>
        <end position="514"/>
    </location>
</feature>
<evidence type="ECO:0000256" key="2">
    <source>
        <dbReference type="ARBA" id="ARBA00022723"/>
    </source>
</evidence>
<keyword evidence="10" id="KW-0175">Coiled coil</keyword>
<keyword evidence="7" id="KW-0804">Transcription</keyword>
<dbReference type="PANTHER" id="PTHR10071:SF335">
    <property type="entry name" value="IRON-SENSING TRANSCRIPTIONAL REPRESSOR-RELATED"/>
    <property type="match status" value="1"/>
</dbReference>
<dbReference type="PRINTS" id="PR00619">
    <property type="entry name" value="GATAZNFINGER"/>
</dbReference>
<sequence length="517" mass="54902">MPSFSGPTAAISRSSPSLYSSSGPFGREPSREDLETAGVLELLNRPHDTTLAQFRHPREQSLERNQPAPMTSSTSPYSPAPSAGHSPSSTTLLDPQNYPLQGNLPPAAPVSGQTCSNCGTNRTPLWRRSPTGETICNACGLYLKARNQSRPTNLRKGAQQTALSPQPTEGGQASPPAPTAYAGSDGSTYVAADSITSGTCPGGGRCNGTGGQRACNGCPAFNNRVSKTTQVSIVQGNSPKPSTDAGTTAQQTPRAELMPACQNCGTSVTPLWRRDESGNTICNACGLYYKLHGRHRPSAMKKQEIKRRKRVIALPGQATSHQYPSSSPKSSVSPDPQRYPETHHAPPSIARSDAYGAGSPSESHPSPPDSVLDGAEEPYAHPYAPPPADFTNYRPTPSIVLPSRHSGGRSPSRDSRRAETVPQKRRISEIEGATSGRAAESRPSNNSIASLLNAEHPSSMDTAIDPALSTHPGGAGYSERTATAARVQELEWKREQIRRELAAVDREIQEMGRTGAS</sequence>
<feature type="region of interest" description="Disordered" evidence="11">
    <location>
        <begin position="233"/>
        <end position="254"/>
    </location>
</feature>
<evidence type="ECO:0000256" key="5">
    <source>
        <dbReference type="ARBA" id="ARBA00022833"/>
    </source>
</evidence>
<keyword evidence="4 9" id="KW-0863">Zinc-finger</keyword>
<evidence type="ECO:0000256" key="4">
    <source>
        <dbReference type="ARBA" id="ARBA00022771"/>
    </source>
</evidence>
<dbReference type="SUPFAM" id="SSF57716">
    <property type="entry name" value="Glucocorticoid receptor-like (DNA-binding domain)"/>
    <property type="match status" value="2"/>
</dbReference>
<dbReference type="FunFam" id="3.30.50.10:FF:000007">
    <property type="entry name" value="Nitrogen regulatory AreA, N-terminal"/>
    <property type="match status" value="1"/>
</dbReference>
<evidence type="ECO:0000256" key="6">
    <source>
        <dbReference type="ARBA" id="ARBA00023015"/>
    </source>
</evidence>
<dbReference type="GO" id="GO:0000981">
    <property type="term" value="F:DNA-binding transcription factor activity, RNA polymerase II-specific"/>
    <property type="evidence" value="ECO:0007669"/>
    <property type="project" value="TreeGrafter"/>
</dbReference>
<evidence type="ECO:0000256" key="7">
    <source>
        <dbReference type="ARBA" id="ARBA00023163"/>
    </source>
</evidence>
<dbReference type="Gene3D" id="3.30.50.10">
    <property type="entry name" value="Erythroid Transcription Factor GATA-1, subunit A"/>
    <property type="match status" value="2"/>
</dbReference>
<gene>
    <name evidence="13 15" type="ORF">P152DRAFT_460477</name>
</gene>
<dbReference type="GeneID" id="54420488"/>
<feature type="domain" description="GATA-type" evidence="12">
    <location>
        <begin position="261"/>
        <end position="308"/>
    </location>
</feature>
<evidence type="ECO:0000256" key="1">
    <source>
        <dbReference type="ARBA" id="ARBA00004123"/>
    </source>
</evidence>
<proteinExistence type="predicted"/>
<evidence type="ECO:0000313" key="13">
    <source>
        <dbReference type="EMBL" id="KAF1810364.1"/>
    </source>
</evidence>
<feature type="region of interest" description="Disordered" evidence="11">
    <location>
        <begin position="1"/>
        <end position="106"/>
    </location>
</feature>
<keyword evidence="14" id="KW-1185">Reference proteome</keyword>
<dbReference type="GO" id="GO:0034757">
    <property type="term" value="P:negative regulation of iron ion transport"/>
    <property type="evidence" value="ECO:0007669"/>
    <property type="project" value="UniProtKB-ARBA"/>
</dbReference>
<organism evidence="13">
    <name type="scientific">Eremomyces bilateralis CBS 781.70</name>
    <dbReference type="NCBI Taxonomy" id="1392243"/>
    <lineage>
        <taxon>Eukaryota</taxon>
        <taxon>Fungi</taxon>
        <taxon>Dikarya</taxon>
        <taxon>Ascomycota</taxon>
        <taxon>Pezizomycotina</taxon>
        <taxon>Dothideomycetes</taxon>
        <taxon>Dothideomycetes incertae sedis</taxon>
        <taxon>Eremomycetales</taxon>
        <taxon>Eremomycetaceae</taxon>
        <taxon>Eremomyces</taxon>
    </lineage>
</organism>
<keyword evidence="6" id="KW-0805">Transcription regulation</keyword>
<dbReference type="GO" id="GO:0005634">
    <property type="term" value="C:nucleus"/>
    <property type="evidence" value="ECO:0007669"/>
    <property type="project" value="UniProtKB-SubCell"/>
</dbReference>
<evidence type="ECO:0000256" key="8">
    <source>
        <dbReference type="ARBA" id="ARBA00023242"/>
    </source>
</evidence>
<dbReference type="InterPro" id="IPR039355">
    <property type="entry name" value="Transcription_factor_GATA"/>
</dbReference>
<keyword evidence="3" id="KW-0677">Repeat</keyword>
<evidence type="ECO:0000313" key="14">
    <source>
        <dbReference type="Proteomes" id="UP000504638"/>
    </source>
</evidence>
<dbReference type="SMART" id="SM00401">
    <property type="entry name" value="ZnF_GATA"/>
    <property type="match status" value="2"/>
</dbReference>
<keyword evidence="2" id="KW-0479">Metal-binding</keyword>
<evidence type="ECO:0000256" key="11">
    <source>
        <dbReference type="SAM" id="MobiDB-lite"/>
    </source>
</evidence>
<feature type="region of interest" description="Disordered" evidence="11">
    <location>
        <begin position="315"/>
        <end position="482"/>
    </location>
</feature>
<dbReference type="EMBL" id="ML975166">
    <property type="protein sequence ID" value="KAF1810364.1"/>
    <property type="molecule type" value="Genomic_DNA"/>
</dbReference>
<evidence type="ECO:0000313" key="15">
    <source>
        <dbReference type="RefSeq" id="XP_033531995.1"/>
    </source>
</evidence>
<comment type="subcellular location">
    <subcellularLocation>
        <location evidence="1">Nucleus</location>
    </subcellularLocation>
</comment>
<dbReference type="GO" id="GO:0006879">
    <property type="term" value="P:intracellular iron ion homeostasis"/>
    <property type="evidence" value="ECO:0007669"/>
    <property type="project" value="UniProtKB-ARBA"/>
</dbReference>
<feature type="compositionally biased region" description="Polar residues" evidence="11">
    <location>
        <begin position="150"/>
        <end position="171"/>
    </location>
</feature>
<dbReference type="RefSeq" id="XP_033531995.1">
    <property type="nucleotide sequence ID" value="XM_033679918.1"/>
</dbReference>
<reference evidence="15" key="3">
    <citation type="submission" date="2025-04" db="UniProtKB">
        <authorList>
            <consortium name="RefSeq"/>
        </authorList>
    </citation>
    <scope>IDENTIFICATION</scope>
    <source>
        <strain evidence="15">CBS 781.70</strain>
    </source>
</reference>
<dbReference type="PROSITE" id="PS50114">
    <property type="entry name" value="GATA_ZN_FINGER_2"/>
    <property type="match status" value="2"/>
</dbReference>
<dbReference type="InterPro" id="IPR013088">
    <property type="entry name" value="Znf_NHR/GATA"/>
</dbReference>
<protein>
    <recommendedName>
        <fullName evidence="12">GATA-type domain-containing protein</fullName>
    </recommendedName>
</protein>
<dbReference type="GO" id="GO:0045944">
    <property type="term" value="P:positive regulation of transcription by RNA polymerase II"/>
    <property type="evidence" value="ECO:0007669"/>
    <property type="project" value="TreeGrafter"/>
</dbReference>
<feature type="compositionally biased region" description="Low complexity" evidence="11">
    <location>
        <begin position="324"/>
        <end position="336"/>
    </location>
</feature>
<reference evidence="13 15" key="1">
    <citation type="submission" date="2020-01" db="EMBL/GenBank/DDBJ databases">
        <authorList>
            <consortium name="DOE Joint Genome Institute"/>
            <person name="Haridas S."/>
            <person name="Albert R."/>
            <person name="Binder M."/>
            <person name="Bloem J."/>
            <person name="Labutti K."/>
            <person name="Salamov A."/>
            <person name="Andreopoulos B."/>
            <person name="Baker S.E."/>
            <person name="Barry K."/>
            <person name="Bills G."/>
            <person name="Bluhm B.H."/>
            <person name="Cannon C."/>
            <person name="Castanera R."/>
            <person name="Culley D.E."/>
            <person name="Daum C."/>
            <person name="Ezra D."/>
            <person name="Gonzalez J.B."/>
            <person name="Henrissat B."/>
            <person name="Kuo A."/>
            <person name="Liang C."/>
            <person name="Lipzen A."/>
            <person name="Lutzoni F."/>
            <person name="Magnuson J."/>
            <person name="Mondo S."/>
            <person name="Nolan M."/>
            <person name="Ohm R."/>
            <person name="Pangilinan J."/>
            <person name="Park H.-J."/>
            <person name="Ramirez L."/>
            <person name="Alfaro M."/>
            <person name="Sun H."/>
            <person name="Tritt A."/>
            <person name="Yoshinaga Y."/>
            <person name="Zwiers L.-H."/>
            <person name="Turgeon B.G."/>
            <person name="Goodwin S.B."/>
            <person name="Spatafora J.W."/>
            <person name="Crous P.W."/>
            <person name="Grigoriev I.V."/>
        </authorList>
    </citation>
    <scope>NUCLEOTIDE SEQUENCE</scope>
    <source>
        <strain evidence="13 15">CBS 781.70</strain>
    </source>
</reference>
<feature type="domain" description="GATA-type" evidence="12">
    <location>
        <begin position="109"/>
        <end position="162"/>
    </location>
</feature>
<dbReference type="FunFam" id="3.30.50.10:FF:000039">
    <property type="entry name" value="Siderophore transcription factor SreA"/>
    <property type="match status" value="1"/>
</dbReference>
<feature type="compositionally biased region" description="Low complexity" evidence="11">
    <location>
        <begin position="67"/>
        <end position="89"/>
    </location>
</feature>
<keyword evidence="8" id="KW-0539">Nucleus</keyword>
<keyword evidence="5" id="KW-0862">Zinc</keyword>
<feature type="compositionally biased region" description="Low complexity" evidence="11">
    <location>
        <begin position="12"/>
        <end position="22"/>
    </location>
</feature>
<feature type="compositionally biased region" description="Polar residues" evidence="11">
    <location>
        <begin position="90"/>
        <end position="100"/>
    </location>
</feature>
<dbReference type="InterPro" id="IPR000679">
    <property type="entry name" value="Znf_GATA"/>
</dbReference>
<evidence type="ECO:0000259" key="12">
    <source>
        <dbReference type="PROSITE" id="PS50114"/>
    </source>
</evidence>
<reference evidence="15" key="2">
    <citation type="submission" date="2020-04" db="EMBL/GenBank/DDBJ databases">
        <authorList>
            <consortium name="NCBI Genome Project"/>
        </authorList>
    </citation>
    <scope>NUCLEOTIDE SEQUENCE</scope>
    <source>
        <strain evidence="15">CBS 781.70</strain>
    </source>
</reference>
<dbReference type="PROSITE" id="PS00344">
    <property type="entry name" value="GATA_ZN_FINGER_1"/>
    <property type="match status" value="2"/>
</dbReference>
<dbReference type="GO" id="GO:0008270">
    <property type="term" value="F:zinc ion binding"/>
    <property type="evidence" value="ECO:0007669"/>
    <property type="project" value="UniProtKB-KW"/>
</dbReference>
<dbReference type="CDD" id="cd00202">
    <property type="entry name" value="ZnF_GATA"/>
    <property type="match status" value="2"/>
</dbReference>
<dbReference type="PANTHER" id="PTHR10071">
    <property type="entry name" value="TRANSCRIPTION FACTOR GATA FAMILY MEMBER"/>
    <property type="match status" value="1"/>
</dbReference>
<dbReference type="GO" id="GO:0000122">
    <property type="term" value="P:negative regulation of transcription by RNA polymerase II"/>
    <property type="evidence" value="ECO:0007669"/>
    <property type="project" value="TreeGrafter"/>
</dbReference>
<accession>A0A6G1FX60</accession>
<evidence type="ECO:0000256" key="3">
    <source>
        <dbReference type="ARBA" id="ARBA00022737"/>
    </source>
</evidence>
<evidence type="ECO:0000256" key="9">
    <source>
        <dbReference type="PROSITE-ProRule" id="PRU00094"/>
    </source>
</evidence>
<dbReference type="Pfam" id="PF00320">
    <property type="entry name" value="GATA"/>
    <property type="match status" value="2"/>
</dbReference>
<feature type="compositionally biased region" description="Polar residues" evidence="11">
    <location>
        <begin position="233"/>
        <end position="253"/>
    </location>
</feature>
<feature type="region of interest" description="Disordered" evidence="11">
    <location>
        <begin position="150"/>
        <end position="185"/>
    </location>
</feature>
<evidence type="ECO:0000256" key="10">
    <source>
        <dbReference type="SAM" id="Coils"/>
    </source>
</evidence>
<dbReference type="AlphaFoldDB" id="A0A6G1FX60"/>
<dbReference type="Proteomes" id="UP000504638">
    <property type="component" value="Unplaced"/>
</dbReference>